<dbReference type="RefSeq" id="WP_181380283.1">
    <property type="nucleotide sequence ID" value="NZ_QGDI01000006.1"/>
</dbReference>
<dbReference type="Gene3D" id="1.10.150.130">
    <property type="match status" value="1"/>
</dbReference>
<feature type="domain" description="Tyr recombinase" evidence="7">
    <location>
        <begin position="195"/>
        <end position="393"/>
    </location>
</feature>
<dbReference type="PROSITE" id="PS51900">
    <property type="entry name" value="CB"/>
    <property type="match status" value="1"/>
</dbReference>
<dbReference type="Pfam" id="PF14659">
    <property type="entry name" value="Phage_int_SAM_3"/>
    <property type="match status" value="1"/>
</dbReference>
<dbReference type="GO" id="GO:0006310">
    <property type="term" value="P:DNA recombination"/>
    <property type="evidence" value="ECO:0007669"/>
    <property type="project" value="UniProtKB-KW"/>
</dbReference>
<gene>
    <name evidence="9" type="ORF">IE37_01777</name>
</gene>
<keyword evidence="3" id="KW-0229">DNA integration</keyword>
<proteinExistence type="inferred from homology"/>
<dbReference type="InterPro" id="IPR050090">
    <property type="entry name" value="Tyrosine_recombinase_XerCD"/>
</dbReference>
<feature type="domain" description="Core-binding (CB)" evidence="8">
    <location>
        <begin position="76"/>
        <end position="172"/>
    </location>
</feature>
<evidence type="ECO:0000259" key="8">
    <source>
        <dbReference type="PROSITE" id="PS51900"/>
    </source>
</evidence>
<evidence type="ECO:0000313" key="9">
    <source>
        <dbReference type="EMBL" id="PWJ12692.1"/>
    </source>
</evidence>
<dbReference type="InterPro" id="IPR011010">
    <property type="entry name" value="DNA_brk_join_enz"/>
</dbReference>
<dbReference type="PROSITE" id="PS51898">
    <property type="entry name" value="TYR_RECOMBINASE"/>
    <property type="match status" value="1"/>
</dbReference>
<evidence type="ECO:0000256" key="2">
    <source>
        <dbReference type="ARBA" id="ARBA00008857"/>
    </source>
</evidence>
<dbReference type="GO" id="GO:0015074">
    <property type="term" value="P:DNA integration"/>
    <property type="evidence" value="ECO:0007669"/>
    <property type="project" value="UniProtKB-KW"/>
</dbReference>
<evidence type="ECO:0000256" key="5">
    <source>
        <dbReference type="ARBA" id="ARBA00023172"/>
    </source>
</evidence>
<evidence type="ECO:0000259" key="7">
    <source>
        <dbReference type="PROSITE" id="PS51898"/>
    </source>
</evidence>
<comment type="similarity">
    <text evidence="2">Belongs to the 'phage' integrase family.</text>
</comment>
<accession>A0A315Y0P3</accession>
<dbReference type="CDD" id="cd01189">
    <property type="entry name" value="INT_ICEBs1_C_like"/>
    <property type="match status" value="1"/>
</dbReference>
<dbReference type="InterPro" id="IPR004107">
    <property type="entry name" value="Integrase_SAM-like_N"/>
</dbReference>
<organism evidence="9 10">
    <name type="scientific">Ruminococcus flavefaciens</name>
    <dbReference type="NCBI Taxonomy" id="1265"/>
    <lineage>
        <taxon>Bacteria</taxon>
        <taxon>Bacillati</taxon>
        <taxon>Bacillota</taxon>
        <taxon>Clostridia</taxon>
        <taxon>Eubacteriales</taxon>
        <taxon>Oscillospiraceae</taxon>
        <taxon>Ruminococcus</taxon>
    </lineage>
</organism>
<evidence type="ECO:0000256" key="6">
    <source>
        <dbReference type="PROSITE-ProRule" id="PRU01248"/>
    </source>
</evidence>
<dbReference type="InterPro" id="IPR010998">
    <property type="entry name" value="Integrase_recombinase_N"/>
</dbReference>
<keyword evidence="4 6" id="KW-0238">DNA-binding</keyword>
<evidence type="ECO:0000313" key="10">
    <source>
        <dbReference type="Proteomes" id="UP000245720"/>
    </source>
</evidence>
<protein>
    <submittedName>
        <fullName evidence="9">Site-specific recombinase XerD</fullName>
    </submittedName>
</protein>
<dbReference type="InterPro" id="IPR013762">
    <property type="entry name" value="Integrase-like_cat_sf"/>
</dbReference>
<dbReference type="EMBL" id="QGDI01000006">
    <property type="protein sequence ID" value="PWJ12692.1"/>
    <property type="molecule type" value="Genomic_DNA"/>
</dbReference>
<dbReference type="PANTHER" id="PTHR30349:SF91">
    <property type="entry name" value="INTA PROTEIN"/>
    <property type="match status" value="1"/>
</dbReference>
<evidence type="ECO:0000256" key="3">
    <source>
        <dbReference type="ARBA" id="ARBA00022908"/>
    </source>
</evidence>
<reference evidence="9 10" key="1">
    <citation type="submission" date="2018-05" db="EMBL/GenBank/DDBJ databases">
        <title>The Hungate 1000. A catalogue of reference genomes from the rumen microbiome.</title>
        <authorList>
            <person name="Kelly W."/>
        </authorList>
    </citation>
    <scope>NUCLEOTIDE SEQUENCE [LARGE SCALE GENOMIC DNA]</scope>
    <source>
        <strain evidence="9 10">SAb67</strain>
    </source>
</reference>
<dbReference type="AlphaFoldDB" id="A0A315Y0P3"/>
<sequence length="419" mass="47481">MANVSERKDKNGNIISYRIRVSRGYDGQGNKLKPYETTYKPAPNMTKKQIEKELLRQVTLFEEECRNGTIGTAANMKLRDFIPQYLEIKKGSLSPRIHFEYERTLNDVIIPALGHIKLTELRPAHVQAFVNQLQGDVRRKKNGEIDENNPKLSPATIRRKLTVLQSVLTQAVKLGLISQNPADSKRLTLPKVTTPKIEIFSKQAAARMLECLQDEPLQFQVLVQLAIMSGCRCGELCALKFSDFDYETCKMTVERSAYKLKGQPIAIKPPKDYEVRTITLNPHCIELVKLLQAEKRREAQRLGTAWKGSDWVFTQANGEIINPQTPTVQFSKFLARHGLEHKKFHALRHSSATLLLYGGANIKTVQQRLGHADIVTTNKYLHAVQEADEQAANILQDMFITQKKHSAEQAEPSIMQKIG</sequence>
<comment type="caution">
    <text evidence="9">The sequence shown here is derived from an EMBL/GenBank/DDBJ whole genome shotgun (WGS) entry which is preliminary data.</text>
</comment>
<name>A0A315Y0P3_RUMFL</name>
<evidence type="ECO:0000256" key="4">
    <source>
        <dbReference type="ARBA" id="ARBA00023125"/>
    </source>
</evidence>
<dbReference type="Pfam" id="PF00589">
    <property type="entry name" value="Phage_integrase"/>
    <property type="match status" value="1"/>
</dbReference>
<dbReference type="Gene3D" id="1.10.443.10">
    <property type="entry name" value="Intergrase catalytic core"/>
    <property type="match status" value="1"/>
</dbReference>
<dbReference type="PANTHER" id="PTHR30349">
    <property type="entry name" value="PHAGE INTEGRASE-RELATED"/>
    <property type="match status" value="1"/>
</dbReference>
<evidence type="ECO:0000256" key="1">
    <source>
        <dbReference type="ARBA" id="ARBA00003283"/>
    </source>
</evidence>
<dbReference type="InterPro" id="IPR044068">
    <property type="entry name" value="CB"/>
</dbReference>
<comment type="function">
    <text evidence="1">Site-specific tyrosine recombinase, which acts by catalyzing the cutting and rejoining of the recombining DNA molecules.</text>
</comment>
<dbReference type="Proteomes" id="UP000245720">
    <property type="component" value="Unassembled WGS sequence"/>
</dbReference>
<keyword evidence="5" id="KW-0233">DNA recombination</keyword>
<dbReference type="SUPFAM" id="SSF56349">
    <property type="entry name" value="DNA breaking-rejoining enzymes"/>
    <property type="match status" value="1"/>
</dbReference>
<dbReference type="GO" id="GO:0003677">
    <property type="term" value="F:DNA binding"/>
    <property type="evidence" value="ECO:0007669"/>
    <property type="project" value="UniProtKB-UniRule"/>
</dbReference>
<dbReference type="InterPro" id="IPR002104">
    <property type="entry name" value="Integrase_catalytic"/>
</dbReference>